<evidence type="ECO:0000259" key="1">
    <source>
        <dbReference type="Pfam" id="PF01978"/>
    </source>
</evidence>
<dbReference type="InterPro" id="IPR011991">
    <property type="entry name" value="ArsR-like_HTH"/>
</dbReference>
<protein>
    <recommendedName>
        <fullName evidence="1">Transcription regulator TrmB N-terminal domain-containing protein</fullName>
    </recommendedName>
</protein>
<dbReference type="SUPFAM" id="SSF46785">
    <property type="entry name" value="Winged helix' DNA-binding domain"/>
    <property type="match status" value="1"/>
</dbReference>
<proteinExistence type="predicted"/>
<dbReference type="Gene3D" id="1.10.10.10">
    <property type="entry name" value="Winged helix-like DNA-binding domain superfamily/Winged helix DNA-binding domain"/>
    <property type="match status" value="1"/>
</dbReference>
<comment type="caution">
    <text evidence="2">The sequence shown here is derived from an EMBL/GenBank/DDBJ whole genome shotgun (WGS) entry which is preliminary data.</text>
</comment>
<organism evidence="2">
    <name type="scientific">marine sediment metagenome</name>
    <dbReference type="NCBI Taxonomy" id="412755"/>
    <lineage>
        <taxon>unclassified sequences</taxon>
        <taxon>metagenomes</taxon>
        <taxon>ecological metagenomes</taxon>
    </lineage>
</organism>
<feature type="domain" description="Transcription regulator TrmB N-terminal" evidence="1">
    <location>
        <begin position="9"/>
        <end position="60"/>
    </location>
</feature>
<evidence type="ECO:0000313" key="2">
    <source>
        <dbReference type="EMBL" id="KKN46935.1"/>
    </source>
</evidence>
<dbReference type="EMBL" id="LAZR01001304">
    <property type="protein sequence ID" value="KKN46935.1"/>
    <property type="molecule type" value="Genomic_DNA"/>
</dbReference>
<sequence>MTILKKIMELLKDRELTSIEIASEINIPKDNCASYLNTLYNDGRIKSKKDKRPYKYKIVETPKALLKQLYDFMSSKCNIVGEISEKQVDLLETIKGVVN</sequence>
<dbReference type="InterPro" id="IPR036390">
    <property type="entry name" value="WH_DNA-bd_sf"/>
</dbReference>
<dbReference type="Pfam" id="PF01978">
    <property type="entry name" value="TrmB"/>
    <property type="match status" value="1"/>
</dbReference>
<gene>
    <name evidence="2" type="ORF">LCGC14_0668010</name>
</gene>
<dbReference type="AlphaFoldDB" id="A0A0F9QRR8"/>
<name>A0A0F9QRR8_9ZZZZ</name>
<dbReference type="CDD" id="cd00090">
    <property type="entry name" value="HTH_ARSR"/>
    <property type="match status" value="1"/>
</dbReference>
<accession>A0A0F9QRR8</accession>
<dbReference type="InterPro" id="IPR002831">
    <property type="entry name" value="Tscrpt_reg_TrmB_N"/>
</dbReference>
<dbReference type="InterPro" id="IPR036388">
    <property type="entry name" value="WH-like_DNA-bd_sf"/>
</dbReference>
<reference evidence="2" key="1">
    <citation type="journal article" date="2015" name="Nature">
        <title>Complex archaea that bridge the gap between prokaryotes and eukaryotes.</title>
        <authorList>
            <person name="Spang A."/>
            <person name="Saw J.H."/>
            <person name="Jorgensen S.L."/>
            <person name="Zaremba-Niedzwiedzka K."/>
            <person name="Martijn J."/>
            <person name="Lind A.E."/>
            <person name="van Eijk R."/>
            <person name="Schleper C."/>
            <person name="Guy L."/>
            <person name="Ettema T.J."/>
        </authorList>
    </citation>
    <scope>NUCLEOTIDE SEQUENCE</scope>
</reference>